<evidence type="ECO:0000313" key="1">
    <source>
        <dbReference type="EMBL" id="KAK6740422.1"/>
    </source>
</evidence>
<accession>A0ABR1CPY7</accession>
<organism evidence="1 2">
    <name type="scientific">Necator americanus</name>
    <name type="common">Human hookworm</name>
    <dbReference type="NCBI Taxonomy" id="51031"/>
    <lineage>
        <taxon>Eukaryota</taxon>
        <taxon>Metazoa</taxon>
        <taxon>Ecdysozoa</taxon>
        <taxon>Nematoda</taxon>
        <taxon>Chromadorea</taxon>
        <taxon>Rhabditida</taxon>
        <taxon>Rhabditina</taxon>
        <taxon>Rhabditomorpha</taxon>
        <taxon>Strongyloidea</taxon>
        <taxon>Ancylostomatidae</taxon>
        <taxon>Bunostominae</taxon>
        <taxon>Necator</taxon>
    </lineage>
</organism>
<proteinExistence type="predicted"/>
<gene>
    <name evidence="1" type="primary">Necator_chrIII.g9482</name>
    <name evidence="1" type="ORF">RB195_008717</name>
</gene>
<evidence type="ECO:0000313" key="2">
    <source>
        <dbReference type="Proteomes" id="UP001303046"/>
    </source>
</evidence>
<keyword evidence="2" id="KW-1185">Reference proteome</keyword>
<sequence>MSYEAIACVDGHGQRMQLGEMRKLSNGTVILHCNIYGGALKKVVERAAGCYFNETIYGEDEIWIEPLRNEKADKTFRKRVKFTKVKWNENATQLSGRLMECFRPHFSYYESNVIGCAIGNVGLRFDDIIELNAGKYFKCTQDDDGNLELLSVERDEMSCKMDNQTYAHLSNWTDDSRAAKMSCMYGHLKKMGCFIADRFLPIGQEVRMSNDCIFLCHPQTNVYICDRKLGNWTIEEDGDEQKPIINNFFV</sequence>
<protein>
    <submittedName>
        <fullName evidence="1">Uncharacterized protein</fullName>
    </submittedName>
</protein>
<name>A0ABR1CPY7_NECAM</name>
<dbReference type="EMBL" id="JAVFWL010000003">
    <property type="protein sequence ID" value="KAK6740422.1"/>
    <property type="molecule type" value="Genomic_DNA"/>
</dbReference>
<dbReference type="Proteomes" id="UP001303046">
    <property type="component" value="Unassembled WGS sequence"/>
</dbReference>
<comment type="caution">
    <text evidence="1">The sequence shown here is derived from an EMBL/GenBank/DDBJ whole genome shotgun (WGS) entry which is preliminary data.</text>
</comment>
<reference evidence="1 2" key="1">
    <citation type="submission" date="2023-08" db="EMBL/GenBank/DDBJ databases">
        <title>A Necator americanus chromosomal reference genome.</title>
        <authorList>
            <person name="Ilik V."/>
            <person name="Petrzelkova K.J."/>
            <person name="Pardy F."/>
            <person name="Fuh T."/>
            <person name="Niatou-Singa F.S."/>
            <person name="Gouil Q."/>
            <person name="Baker L."/>
            <person name="Ritchie M.E."/>
            <person name="Jex A.R."/>
            <person name="Gazzola D."/>
            <person name="Li H."/>
            <person name="Toshio Fujiwara R."/>
            <person name="Zhan B."/>
            <person name="Aroian R.V."/>
            <person name="Pafco B."/>
            <person name="Schwarz E.M."/>
        </authorList>
    </citation>
    <scope>NUCLEOTIDE SEQUENCE [LARGE SCALE GENOMIC DNA]</scope>
    <source>
        <strain evidence="1 2">Aroian</strain>
        <tissue evidence="1">Whole animal</tissue>
    </source>
</reference>